<keyword evidence="2" id="KW-1185">Reference proteome</keyword>
<comment type="caution">
    <text evidence="1">The sequence shown here is derived from an EMBL/GenBank/DDBJ whole genome shotgun (WGS) entry which is preliminary data.</text>
</comment>
<dbReference type="PROSITE" id="PS51257">
    <property type="entry name" value="PROKAR_LIPOPROTEIN"/>
    <property type="match status" value="1"/>
</dbReference>
<reference evidence="1" key="1">
    <citation type="submission" date="2022-11" db="EMBL/GenBank/DDBJ databases">
        <title>Marilongibacter aestuarii gen. nov., sp. nov., isolated from tidal flat sediment.</title>
        <authorList>
            <person name="Jiayan W."/>
        </authorList>
    </citation>
    <scope>NUCLEOTIDE SEQUENCE</scope>
    <source>
        <strain evidence="1">Z1-6</strain>
    </source>
</reference>
<organism evidence="1 2">
    <name type="scientific">Draconibacterium aestuarii</name>
    <dbReference type="NCBI Taxonomy" id="2998507"/>
    <lineage>
        <taxon>Bacteria</taxon>
        <taxon>Pseudomonadati</taxon>
        <taxon>Bacteroidota</taxon>
        <taxon>Bacteroidia</taxon>
        <taxon>Marinilabiliales</taxon>
        <taxon>Prolixibacteraceae</taxon>
        <taxon>Draconibacterium</taxon>
    </lineage>
</organism>
<proteinExistence type="predicted"/>
<sequence>MRMILIFLVTGLLFSGCENTNKSNYTDNLEIANKFIDAFYSFDNDSLQEVLSRTDDSKQSILYYQGWAKCGNYVIIERHQFIVTNDSVIKCPITVKDDLIGTLKIDFHTTDTFHLTIIDGKIRSIQSSSNDPEKYFQAKEWVKQNLPELIEVPCQGIWEDGTSPCDCVQAMVKGFAEFVKNSGNN</sequence>
<name>A0A9X3J6F8_9BACT</name>
<dbReference type="EMBL" id="JAPOHD010000017">
    <property type="protein sequence ID" value="MCY1720436.1"/>
    <property type="molecule type" value="Genomic_DNA"/>
</dbReference>
<gene>
    <name evidence="1" type="ORF">OU798_08800</name>
</gene>
<dbReference type="AlphaFoldDB" id="A0A9X3J6F8"/>
<dbReference type="Proteomes" id="UP001145087">
    <property type="component" value="Unassembled WGS sequence"/>
</dbReference>
<protein>
    <submittedName>
        <fullName evidence="1">Uncharacterized protein</fullName>
    </submittedName>
</protein>
<accession>A0A9X3J6F8</accession>
<evidence type="ECO:0000313" key="2">
    <source>
        <dbReference type="Proteomes" id="UP001145087"/>
    </source>
</evidence>
<dbReference type="RefSeq" id="WP_343332770.1">
    <property type="nucleotide sequence ID" value="NZ_JAPOHD010000017.1"/>
</dbReference>
<evidence type="ECO:0000313" key="1">
    <source>
        <dbReference type="EMBL" id="MCY1720436.1"/>
    </source>
</evidence>